<dbReference type="AlphaFoldDB" id="A0A077PII8"/>
<dbReference type="Proteomes" id="UP000028493">
    <property type="component" value="Unassembled WGS sequence"/>
</dbReference>
<sequence>MGGLAENKVEEGETGFSFLPKGFLTGKSKANTKTDITHSAFQPFEYKGLTLYKV</sequence>
<protein>
    <submittedName>
        <fullName evidence="1">Uncharacterized protein</fullName>
    </submittedName>
</protein>
<evidence type="ECO:0000313" key="2">
    <source>
        <dbReference type="Proteomes" id="UP000028493"/>
    </source>
</evidence>
<comment type="caution">
    <text evidence="1">The sequence shown here is derived from an EMBL/GenBank/DDBJ whole genome shotgun (WGS) entry which is preliminary data.</text>
</comment>
<dbReference type="HOGENOM" id="CLU_3049445_0_0_6"/>
<accession>A0A077PII8</accession>
<organism evidence="1 2">
    <name type="scientific">Xenorhabdus bovienii str. kraussei Becker Underwood</name>
    <dbReference type="NCBI Taxonomy" id="1398204"/>
    <lineage>
        <taxon>Bacteria</taxon>
        <taxon>Pseudomonadati</taxon>
        <taxon>Pseudomonadota</taxon>
        <taxon>Gammaproteobacteria</taxon>
        <taxon>Enterobacterales</taxon>
        <taxon>Morganellaceae</taxon>
        <taxon>Xenorhabdus</taxon>
    </lineage>
</organism>
<evidence type="ECO:0000313" key="1">
    <source>
        <dbReference type="EMBL" id="CDH24170.1"/>
    </source>
</evidence>
<reference evidence="1" key="1">
    <citation type="submission" date="2013-07" db="EMBL/GenBank/DDBJ databases">
        <title>Sub-species coevolution in mutualistic symbiosis.</title>
        <authorList>
            <person name="Murfin K."/>
            <person name="Klassen J."/>
            <person name="Lee M."/>
            <person name="Forst S."/>
            <person name="Stock P."/>
            <person name="Goodrich-Blair H."/>
        </authorList>
    </citation>
    <scope>NUCLEOTIDE SEQUENCE [LARGE SCALE GENOMIC DNA]</scope>
    <source>
        <strain evidence="1">Kraussei Becker Underwood</strain>
    </source>
</reference>
<gene>
    <name evidence="1" type="ORF">XBKB1_2460003</name>
</gene>
<dbReference type="EMBL" id="CBSZ010000164">
    <property type="protein sequence ID" value="CDH24170.1"/>
    <property type="molecule type" value="Genomic_DNA"/>
</dbReference>
<proteinExistence type="predicted"/>
<name>A0A077PII8_XENBV</name>